<dbReference type="InterPro" id="IPR050194">
    <property type="entry name" value="Glycosyltransferase_grp1"/>
</dbReference>
<dbReference type="PANTHER" id="PTHR45947:SF3">
    <property type="entry name" value="SULFOQUINOVOSYL TRANSFERASE SQD2"/>
    <property type="match status" value="1"/>
</dbReference>
<organism evidence="3 4">
    <name type="scientific">Enterovibrio nigricans DSM 22720</name>
    <dbReference type="NCBI Taxonomy" id="1121868"/>
    <lineage>
        <taxon>Bacteria</taxon>
        <taxon>Pseudomonadati</taxon>
        <taxon>Pseudomonadota</taxon>
        <taxon>Gammaproteobacteria</taxon>
        <taxon>Vibrionales</taxon>
        <taxon>Vibrionaceae</taxon>
        <taxon>Enterovibrio</taxon>
    </lineage>
</organism>
<keyword evidence="3" id="KW-0808">Transferase</keyword>
<evidence type="ECO:0000259" key="2">
    <source>
        <dbReference type="Pfam" id="PF13579"/>
    </source>
</evidence>
<evidence type="ECO:0000259" key="1">
    <source>
        <dbReference type="Pfam" id="PF00534"/>
    </source>
</evidence>
<feature type="domain" description="Glycosyltransferase subfamily 4-like N-terminal" evidence="2">
    <location>
        <begin position="13"/>
        <end position="157"/>
    </location>
</feature>
<dbReference type="InterPro" id="IPR028098">
    <property type="entry name" value="Glyco_trans_4-like_N"/>
</dbReference>
<gene>
    <name evidence="3" type="ORF">SAMN02745132_00177</name>
</gene>
<evidence type="ECO:0000313" key="4">
    <source>
        <dbReference type="Proteomes" id="UP000190162"/>
    </source>
</evidence>
<dbReference type="Pfam" id="PF00534">
    <property type="entry name" value="Glycos_transf_1"/>
    <property type="match status" value="1"/>
</dbReference>
<dbReference type="Gene3D" id="3.40.50.2000">
    <property type="entry name" value="Glycogen Phosphorylase B"/>
    <property type="match status" value="2"/>
</dbReference>
<dbReference type="CDD" id="cd03801">
    <property type="entry name" value="GT4_PimA-like"/>
    <property type="match status" value="1"/>
</dbReference>
<dbReference type="AlphaFoldDB" id="A0A1T4TVL7"/>
<reference evidence="4" key="1">
    <citation type="submission" date="2017-02" db="EMBL/GenBank/DDBJ databases">
        <authorList>
            <person name="Varghese N."/>
            <person name="Submissions S."/>
        </authorList>
    </citation>
    <scope>NUCLEOTIDE SEQUENCE [LARGE SCALE GENOMIC DNA]</scope>
    <source>
        <strain evidence="4">DSM 22720</strain>
    </source>
</reference>
<accession>A0A1T4TVL7</accession>
<sequence length="311" mass="34904">MRTVLHITEAFGGGIQTALCSYVRSTAEDPIRHLLLARKRPNDDIDLAFEELFSEVQTVEGSLLSFFIHARKVVLQTQPDIIHLHSSFAGFLGRYLPRGNAKIVYTPHCYAFERRDISPFMQRIYMRLETIGLSRIDIVAGCSNRECELAQELGAKKAYHLNNYAEIDSISFASGIAPKQNGNGPYSVVVVGRISPQKDPDFLLNTLINLKLYPEGRNITLHWLGGGPPEMEKKLLDAGIEVSGMIPHTQLMQRLNDADLYLHTAAWEGMPLTLLEAAKLNIPMVYASSVRLKTCVTPSWSARPRLWRNKS</sequence>
<dbReference type="PANTHER" id="PTHR45947">
    <property type="entry name" value="SULFOQUINOVOSYL TRANSFERASE SQD2"/>
    <property type="match status" value="1"/>
</dbReference>
<dbReference type="Pfam" id="PF13579">
    <property type="entry name" value="Glyco_trans_4_4"/>
    <property type="match status" value="1"/>
</dbReference>
<evidence type="ECO:0000313" key="3">
    <source>
        <dbReference type="EMBL" id="SKA44497.1"/>
    </source>
</evidence>
<proteinExistence type="predicted"/>
<dbReference type="GO" id="GO:0016757">
    <property type="term" value="F:glycosyltransferase activity"/>
    <property type="evidence" value="ECO:0007669"/>
    <property type="project" value="InterPro"/>
</dbReference>
<name>A0A1T4TVL7_9GAMM</name>
<dbReference type="Proteomes" id="UP000190162">
    <property type="component" value="Unassembled WGS sequence"/>
</dbReference>
<feature type="domain" description="Glycosyl transferase family 1" evidence="1">
    <location>
        <begin position="183"/>
        <end position="286"/>
    </location>
</feature>
<dbReference type="SUPFAM" id="SSF53756">
    <property type="entry name" value="UDP-Glycosyltransferase/glycogen phosphorylase"/>
    <property type="match status" value="1"/>
</dbReference>
<dbReference type="EMBL" id="FUXU01000002">
    <property type="protein sequence ID" value="SKA44497.1"/>
    <property type="molecule type" value="Genomic_DNA"/>
</dbReference>
<protein>
    <submittedName>
        <fullName evidence="3">Glycosyltransferase involved in cell wall bisynthesis</fullName>
    </submittedName>
</protein>
<dbReference type="InterPro" id="IPR001296">
    <property type="entry name" value="Glyco_trans_1"/>
</dbReference>
<keyword evidence="4" id="KW-1185">Reference proteome</keyword>